<evidence type="ECO:0000256" key="1">
    <source>
        <dbReference type="ARBA" id="ARBA00004613"/>
    </source>
</evidence>
<feature type="domain" description="NodB homology" evidence="4">
    <location>
        <begin position="111"/>
        <end position="204"/>
    </location>
</feature>
<proteinExistence type="predicted"/>
<evidence type="ECO:0000313" key="6">
    <source>
        <dbReference type="Proteomes" id="UP001056035"/>
    </source>
</evidence>
<dbReference type="InterPro" id="IPR002509">
    <property type="entry name" value="NODB_dom"/>
</dbReference>
<dbReference type="SUPFAM" id="SSF88713">
    <property type="entry name" value="Glycoside hydrolase/deacetylase"/>
    <property type="match status" value="1"/>
</dbReference>
<dbReference type="Pfam" id="PF01522">
    <property type="entry name" value="Polysacc_deac_1"/>
    <property type="match status" value="1"/>
</dbReference>
<dbReference type="CDD" id="cd10918">
    <property type="entry name" value="CE4_NodB_like_5s_6s"/>
    <property type="match status" value="1"/>
</dbReference>
<dbReference type="InterPro" id="IPR011330">
    <property type="entry name" value="Glyco_hydro/deAcase_b/a-brl"/>
</dbReference>
<gene>
    <name evidence="5" type="ORF">NBH00_20995</name>
</gene>
<evidence type="ECO:0000259" key="4">
    <source>
        <dbReference type="Pfam" id="PF01522"/>
    </source>
</evidence>
<feature type="region of interest" description="Disordered" evidence="3">
    <location>
        <begin position="391"/>
        <end position="422"/>
    </location>
</feature>
<comment type="subcellular location">
    <subcellularLocation>
        <location evidence="1">Secreted</location>
    </subcellularLocation>
</comment>
<dbReference type="PANTHER" id="PTHR34216">
    <property type="match status" value="1"/>
</dbReference>
<keyword evidence="6" id="KW-1185">Reference proteome</keyword>
<keyword evidence="2" id="KW-0732">Signal</keyword>
<feature type="region of interest" description="Disordered" evidence="3">
    <location>
        <begin position="200"/>
        <end position="287"/>
    </location>
</feature>
<evidence type="ECO:0000313" key="5">
    <source>
        <dbReference type="EMBL" id="UTI63808.1"/>
    </source>
</evidence>
<sequence>MSTPLPALADVDAVAAVPTPSPGRAEPVPSPVLLGRHLVAAARGRRLPFVLCYHGLGDETPQTDPGGLMTTPRRFAAHVDALRARGYRLVGITELWDAVARGGRAADGLGAITFDDGLAETHHLAAEILRARGATATAFLTPALLGHDHPDLPPGRRILGPDEVAPLEQAGFEIGAHSHDHVDLPLLGADEQEVQLRRSREVLGARRPRGPDDGLPVRAPRRDDHGGREPRRLPHRVRRERRRRRGRPLAGALGPARARVPVDDARPRAPEGRRAVRPGAGRQRRARPAAAARMTAGAGHTVSACLIVQDEAANAAGHATGDWVLEVGADERITPELADELLAFLATPDSRDRVAGGARRRVALHPPGGRAVPSPRDAAGRALRRCWRAVRPRPRAQRYGPGQARGRDGAVRPGRPADDPSAVVARLHRELRPADPAV</sequence>
<feature type="compositionally biased region" description="Basic and acidic residues" evidence="3">
    <location>
        <begin position="200"/>
        <end position="212"/>
    </location>
</feature>
<feature type="compositionally biased region" description="Basic and acidic residues" evidence="3">
    <location>
        <begin position="405"/>
        <end position="418"/>
    </location>
</feature>
<feature type="compositionally biased region" description="Basic residues" evidence="3">
    <location>
        <begin position="233"/>
        <end position="247"/>
    </location>
</feature>
<dbReference type="PANTHER" id="PTHR34216:SF3">
    <property type="entry name" value="POLY-BETA-1,6-N-ACETYL-D-GLUCOSAMINE N-DEACETYLASE"/>
    <property type="match status" value="1"/>
</dbReference>
<name>A0ABY5DRC2_9ACTN</name>
<evidence type="ECO:0000256" key="2">
    <source>
        <dbReference type="ARBA" id="ARBA00022729"/>
    </source>
</evidence>
<organism evidence="5 6">
    <name type="scientific">Paraconexibacter antarcticus</name>
    <dbReference type="NCBI Taxonomy" id="2949664"/>
    <lineage>
        <taxon>Bacteria</taxon>
        <taxon>Bacillati</taxon>
        <taxon>Actinomycetota</taxon>
        <taxon>Thermoleophilia</taxon>
        <taxon>Solirubrobacterales</taxon>
        <taxon>Paraconexibacteraceae</taxon>
        <taxon>Paraconexibacter</taxon>
    </lineage>
</organism>
<reference evidence="5 6" key="1">
    <citation type="submission" date="2022-06" db="EMBL/GenBank/DDBJ databases">
        <title>Paraconexibacter antarcticus.</title>
        <authorList>
            <person name="Kim C.S."/>
        </authorList>
    </citation>
    <scope>NUCLEOTIDE SEQUENCE [LARGE SCALE GENOMIC DNA]</scope>
    <source>
        <strain evidence="5 6">02-257</strain>
    </source>
</reference>
<dbReference type="InterPro" id="IPR051398">
    <property type="entry name" value="Polysacch_Deacetylase"/>
</dbReference>
<evidence type="ECO:0000256" key="3">
    <source>
        <dbReference type="SAM" id="MobiDB-lite"/>
    </source>
</evidence>
<accession>A0ABY5DRC2</accession>
<dbReference type="Gene3D" id="3.20.20.370">
    <property type="entry name" value="Glycoside hydrolase/deacetylase"/>
    <property type="match status" value="1"/>
</dbReference>
<feature type="compositionally biased region" description="Basic and acidic residues" evidence="3">
    <location>
        <begin position="220"/>
        <end position="232"/>
    </location>
</feature>
<feature type="compositionally biased region" description="Low complexity" evidence="3">
    <location>
        <begin position="248"/>
        <end position="259"/>
    </location>
</feature>
<protein>
    <submittedName>
        <fullName evidence="5">Polysaccharide deacetylase family protein</fullName>
    </submittedName>
</protein>
<feature type="compositionally biased region" description="Basic and acidic residues" evidence="3">
    <location>
        <begin position="260"/>
        <end position="274"/>
    </location>
</feature>
<dbReference type="EMBL" id="CP098502">
    <property type="protein sequence ID" value="UTI63808.1"/>
    <property type="molecule type" value="Genomic_DNA"/>
</dbReference>
<dbReference type="Proteomes" id="UP001056035">
    <property type="component" value="Chromosome"/>
</dbReference>
<dbReference type="RefSeq" id="WP_254570529.1">
    <property type="nucleotide sequence ID" value="NZ_CP098502.1"/>
</dbReference>